<protein>
    <submittedName>
        <fullName evidence="1">Uncharacterized protein</fullName>
    </submittedName>
</protein>
<gene>
    <name evidence="1" type="ORF">C4K68_28390</name>
</gene>
<dbReference type="AlphaFoldDB" id="A0A2S5KHG4"/>
<evidence type="ECO:0000313" key="2">
    <source>
        <dbReference type="Proteomes" id="UP000238196"/>
    </source>
</evidence>
<evidence type="ECO:0000313" key="1">
    <source>
        <dbReference type="EMBL" id="PPC74033.1"/>
    </source>
</evidence>
<reference evidence="1 2" key="1">
    <citation type="submission" date="2018-02" db="EMBL/GenBank/DDBJ databases">
        <title>novel marine gammaproteobacteria from coastal saline agro ecosystem.</title>
        <authorList>
            <person name="Krishnan R."/>
            <person name="Ramesh Kumar N."/>
        </authorList>
    </citation>
    <scope>NUCLEOTIDE SEQUENCE [LARGE SCALE GENOMIC DNA]</scope>
    <source>
        <strain evidence="1 2">228</strain>
    </source>
</reference>
<dbReference type="Proteomes" id="UP000238196">
    <property type="component" value="Unassembled WGS sequence"/>
</dbReference>
<accession>A0A2S5KHG4</accession>
<dbReference type="EMBL" id="PRLP01000169">
    <property type="protein sequence ID" value="PPC74033.1"/>
    <property type="molecule type" value="Genomic_DNA"/>
</dbReference>
<proteinExistence type="predicted"/>
<name>A0A2S5KHG4_9PROT</name>
<organism evidence="1 2">
    <name type="scientific">Proteobacteria bacterium 228</name>
    <dbReference type="NCBI Taxonomy" id="2083153"/>
    <lineage>
        <taxon>Bacteria</taxon>
        <taxon>Pseudomonadati</taxon>
        <taxon>Pseudomonadota</taxon>
    </lineage>
</organism>
<sequence>MAAENAWAGAGASWRAEAVSTDAVLPADRGRCGGHRQSPWEWLSMVSGERIGLFWQGMSRAEVMALMGYRARFSMTSTAMMAALPWCICPLSV</sequence>
<comment type="caution">
    <text evidence="1">The sequence shown here is derived from an EMBL/GenBank/DDBJ whole genome shotgun (WGS) entry which is preliminary data.</text>
</comment>